<evidence type="ECO:0000256" key="1">
    <source>
        <dbReference type="SAM" id="MobiDB-lite"/>
    </source>
</evidence>
<protein>
    <submittedName>
        <fullName evidence="2">Uncharacterized protein</fullName>
    </submittedName>
</protein>
<dbReference type="AlphaFoldDB" id="A0A8H3YMA7"/>
<feature type="compositionally biased region" description="Basic and acidic residues" evidence="1">
    <location>
        <begin position="17"/>
        <end position="38"/>
    </location>
</feature>
<feature type="region of interest" description="Disordered" evidence="1">
    <location>
        <begin position="15"/>
        <end position="40"/>
    </location>
</feature>
<dbReference type="Proteomes" id="UP000447873">
    <property type="component" value="Unassembled WGS sequence"/>
</dbReference>
<evidence type="ECO:0000313" key="2">
    <source>
        <dbReference type="EMBL" id="KAE9964928.1"/>
    </source>
</evidence>
<gene>
    <name evidence="2" type="ORF">EG328_010077</name>
</gene>
<comment type="caution">
    <text evidence="2">The sequence shown here is derived from an EMBL/GenBank/DDBJ whole genome shotgun (WGS) entry which is preliminary data.</text>
</comment>
<proteinExistence type="predicted"/>
<sequence>MSTEPSAQMLFCTTLPEVEREHSQPSTEKEVESSDTLKDAPTLSVEERIESYILPLKLRIQLSKMSQEEWREMFACPPDLHAAILALRSPIPDSYQVHFPSGVGMLTEKEIFMNWTGLFCAIPNPLPEGEETDRLRNYHGHFISNNRQLSLCSDNINRVENGGMLHFENEDGETSPLPGTLTKEEFIKFCVCRAETALEEMAGLLPNIYDATQKVKGLVDKEAYREYQREVAAEAEEPDFRDYLHIHPSILNLEYSIPSSYQPHFTQEHSTEGIIDHYIHFVGNTPEPHEYAHATMVLWRDYKAREAEIRAEKNKLFIISDTINKLEDARFWLYGDNDWMPPPPKDTKEERITECLEATKTVLTTIVAAFPRIREAAQCVHRSLQVEQNQPLFRRAPRPYVPPALSEHERRRREGLVRQRLSREAEFREADENDSPYLVMLRLRQRYVDWHAGWGPNPGLALLDPPLVEQARTRTRTRTRMRQRREAQASVLQTLQQLQIRTFILLNRALERSRQAAVLHNLPDDGFDLE</sequence>
<organism evidence="2 3">
    <name type="scientific">Venturia inaequalis</name>
    <name type="common">Apple scab fungus</name>
    <dbReference type="NCBI Taxonomy" id="5025"/>
    <lineage>
        <taxon>Eukaryota</taxon>
        <taxon>Fungi</taxon>
        <taxon>Dikarya</taxon>
        <taxon>Ascomycota</taxon>
        <taxon>Pezizomycotina</taxon>
        <taxon>Dothideomycetes</taxon>
        <taxon>Pleosporomycetidae</taxon>
        <taxon>Venturiales</taxon>
        <taxon>Venturiaceae</taxon>
        <taxon>Venturia</taxon>
    </lineage>
</organism>
<reference evidence="2 3" key="1">
    <citation type="submission" date="2018-12" db="EMBL/GenBank/DDBJ databases">
        <title>Venturia inaequalis Genome Resource.</title>
        <authorList>
            <person name="Lichtner F.J."/>
        </authorList>
    </citation>
    <scope>NUCLEOTIDE SEQUENCE [LARGE SCALE GENOMIC DNA]</scope>
    <source>
        <strain evidence="2 3">120213</strain>
    </source>
</reference>
<evidence type="ECO:0000313" key="3">
    <source>
        <dbReference type="Proteomes" id="UP000447873"/>
    </source>
</evidence>
<accession>A0A8H3YMA7</accession>
<name>A0A8H3YMA7_VENIN</name>
<dbReference type="EMBL" id="WNWS01000639">
    <property type="protein sequence ID" value="KAE9964928.1"/>
    <property type="molecule type" value="Genomic_DNA"/>
</dbReference>